<dbReference type="GeneID" id="5003902"/>
<dbReference type="InterPro" id="IPR024078">
    <property type="entry name" value="LmbE-like_dom_sf"/>
</dbReference>
<accession>A4S265</accession>
<dbReference type="GO" id="GO:0000225">
    <property type="term" value="F:N-acetylglucosaminylphosphatidylinositol deacetylase activity"/>
    <property type="evidence" value="ECO:0007669"/>
    <property type="project" value="UniProtKB-EC"/>
</dbReference>
<dbReference type="Proteomes" id="UP000001568">
    <property type="component" value="Chromosome 9"/>
</dbReference>
<dbReference type="AlphaFoldDB" id="A4S265"/>
<dbReference type="PROSITE" id="PS51257">
    <property type="entry name" value="PROKAR_LIPOPROTEIN"/>
    <property type="match status" value="1"/>
</dbReference>
<dbReference type="UniPathway" id="UPA00196"/>
<dbReference type="Pfam" id="PF02585">
    <property type="entry name" value="PIG-L"/>
    <property type="match status" value="1"/>
</dbReference>
<dbReference type="OMA" id="YVLESVN"/>
<feature type="transmembrane region" description="Helical" evidence="3">
    <location>
        <begin position="6"/>
        <end position="24"/>
    </location>
</feature>
<protein>
    <recommendedName>
        <fullName evidence="2">N-acetylglucosaminylphosphatidylinositol deacetylase</fullName>
        <ecNumber evidence="2">3.5.1.89</ecNumber>
    </recommendedName>
</protein>
<dbReference type="PANTHER" id="PTHR12993">
    <property type="entry name" value="N-ACETYLGLUCOSAMINYL-PHOSPHATIDYLINOSITOL DE-N-ACETYLASE-RELATED"/>
    <property type="match status" value="1"/>
</dbReference>
<dbReference type="Gene3D" id="3.40.50.10320">
    <property type="entry name" value="LmbE-like"/>
    <property type="match status" value="1"/>
</dbReference>
<keyword evidence="3" id="KW-0812">Transmembrane</keyword>
<dbReference type="GO" id="GO:0006506">
    <property type="term" value="P:GPI anchor biosynthetic process"/>
    <property type="evidence" value="ECO:0007669"/>
    <property type="project" value="UniProtKB-UniPathway"/>
</dbReference>
<evidence type="ECO:0000256" key="1">
    <source>
        <dbReference type="ARBA" id="ARBA00006066"/>
    </source>
</evidence>
<dbReference type="SUPFAM" id="SSF102588">
    <property type="entry name" value="LmbE-like"/>
    <property type="match status" value="1"/>
</dbReference>
<gene>
    <name evidence="4" type="ORF">OSTLU_34729</name>
</gene>
<dbReference type="InterPro" id="IPR003737">
    <property type="entry name" value="GlcNAc_PI_deacetylase-related"/>
</dbReference>
<dbReference type="Gramene" id="ABO97772">
    <property type="protein sequence ID" value="ABO97772"/>
    <property type="gene ID" value="OSTLU_34729"/>
</dbReference>
<sequence>MKRDVVVTSVAFAGAAVACSLVALRITRKIRTRTGLDPFAVPNGSSREKGADGRKAALVLTSHPDDESYFFAPTIQALKAANVETHLVCLSDGGAGGDGETRKKELLRVKELFELEGMCIVEAEDLMDGMTNAWPAKTVMTVLDEYTGGAPTTFDYVVTFDAGGVSGHLNHVCTYEGTKQWIEERKVSISSDRGGCPQVWVLETTNAARKLSGALDFATSYLESLIDSRRVFVPSASPMQVLKAVRLHASQFVWYRKIFVVFSRYTYMNTLRRID</sequence>
<dbReference type="KEGG" id="olu:OSTLU_34729"/>
<keyword evidence="3" id="KW-1133">Transmembrane helix</keyword>
<evidence type="ECO:0000313" key="5">
    <source>
        <dbReference type="Proteomes" id="UP000001568"/>
    </source>
</evidence>
<comment type="similarity">
    <text evidence="1">Belongs to the PIGL family.</text>
</comment>
<dbReference type="EMBL" id="CP000589">
    <property type="protein sequence ID" value="ABO97772.1"/>
    <property type="molecule type" value="Genomic_DNA"/>
</dbReference>
<keyword evidence="3" id="KW-0472">Membrane</keyword>
<reference evidence="4 5" key="1">
    <citation type="journal article" date="2007" name="Proc. Natl. Acad. Sci. U.S.A.">
        <title>The tiny eukaryote Ostreococcus provides genomic insights into the paradox of plankton speciation.</title>
        <authorList>
            <person name="Palenik B."/>
            <person name="Grimwood J."/>
            <person name="Aerts A."/>
            <person name="Rouze P."/>
            <person name="Salamov A."/>
            <person name="Putnam N."/>
            <person name="Dupont C."/>
            <person name="Jorgensen R."/>
            <person name="Derelle E."/>
            <person name="Rombauts S."/>
            <person name="Zhou K."/>
            <person name="Otillar R."/>
            <person name="Merchant S.S."/>
            <person name="Podell S."/>
            <person name="Gaasterland T."/>
            <person name="Napoli C."/>
            <person name="Gendler K."/>
            <person name="Manuell A."/>
            <person name="Tai V."/>
            <person name="Vallon O."/>
            <person name="Piganeau G."/>
            <person name="Jancek S."/>
            <person name="Heijde M."/>
            <person name="Jabbari K."/>
            <person name="Bowler C."/>
            <person name="Lohr M."/>
            <person name="Robbens S."/>
            <person name="Werner G."/>
            <person name="Dubchak I."/>
            <person name="Pazour G.J."/>
            <person name="Ren Q."/>
            <person name="Paulsen I."/>
            <person name="Delwiche C."/>
            <person name="Schmutz J."/>
            <person name="Rokhsar D."/>
            <person name="Van de Peer Y."/>
            <person name="Moreau H."/>
            <person name="Grigoriev I.V."/>
        </authorList>
    </citation>
    <scope>NUCLEOTIDE SEQUENCE [LARGE SCALE GENOMIC DNA]</scope>
    <source>
        <strain evidence="4 5">CCE9901</strain>
    </source>
</reference>
<keyword evidence="5" id="KW-1185">Reference proteome</keyword>
<name>A4S265_OSTLU</name>
<dbReference type="PANTHER" id="PTHR12993:SF11">
    <property type="entry name" value="N-ACETYLGLUCOSAMINYL-PHOSPHATIDYLINOSITOL DE-N-ACETYLASE"/>
    <property type="match status" value="1"/>
</dbReference>
<dbReference type="GO" id="GO:0005783">
    <property type="term" value="C:endoplasmic reticulum"/>
    <property type="evidence" value="ECO:0007669"/>
    <property type="project" value="TreeGrafter"/>
</dbReference>
<dbReference type="HOGENOM" id="CLU_034979_1_0_1"/>
<evidence type="ECO:0000256" key="2">
    <source>
        <dbReference type="ARBA" id="ARBA00012176"/>
    </source>
</evidence>
<dbReference type="RefSeq" id="XP_001419479.1">
    <property type="nucleotide sequence ID" value="XM_001419442.1"/>
</dbReference>
<dbReference type="eggNOG" id="KOG3332">
    <property type="taxonomic scope" value="Eukaryota"/>
</dbReference>
<organism evidence="4 5">
    <name type="scientific">Ostreococcus lucimarinus (strain CCE9901)</name>
    <dbReference type="NCBI Taxonomy" id="436017"/>
    <lineage>
        <taxon>Eukaryota</taxon>
        <taxon>Viridiplantae</taxon>
        <taxon>Chlorophyta</taxon>
        <taxon>Mamiellophyceae</taxon>
        <taxon>Mamiellales</taxon>
        <taxon>Bathycoccaceae</taxon>
        <taxon>Ostreococcus</taxon>
    </lineage>
</organism>
<dbReference type="STRING" id="436017.A4S265"/>
<dbReference type="OrthoDB" id="440160at2759"/>
<dbReference type="GO" id="GO:0016020">
    <property type="term" value="C:membrane"/>
    <property type="evidence" value="ECO:0007669"/>
    <property type="project" value="GOC"/>
</dbReference>
<dbReference type="EC" id="3.5.1.89" evidence="2"/>
<evidence type="ECO:0000256" key="3">
    <source>
        <dbReference type="SAM" id="Phobius"/>
    </source>
</evidence>
<proteinExistence type="inferred from homology"/>
<evidence type="ECO:0000313" key="4">
    <source>
        <dbReference type="EMBL" id="ABO97772.1"/>
    </source>
</evidence>